<keyword evidence="1" id="KW-0808">Transferase</keyword>
<dbReference type="PANTHER" id="PTHR43861">
    <property type="entry name" value="TRANS-ACONITATE 2-METHYLTRANSFERASE-RELATED"/>
    <property type="match status" value="1"/>
</dbReference>
<dbReference type="CDD" id="cd02440">
    <property type="entry name" value="AdoMet_MTases"/>
    <property type="match status" value="1"/>
</dbReference>
<keyword evidence="2" id="KW-1185">Reference proteome</keyword>
<comment type="caution">
    <text evidence="1">The sequence shown here is derived from an EMBL/GenBank/DDBJ whole genome shotgun (WGS) entry which is preliminary data.</text>
</comment>
<dbReference type="Proteomes" id="UP001197770">
    <property type="component" value="Unassembled WGS sequence"/>
</dbReference>
<reference evidence="1 2" key="1">
    <citation type="submission" date="2021-11" db="EMBL/GenBank/DDBJ databases">
        <title>Seasonal and diel survey of microbial diversity of the Tyrrhenian coast.</title>
        <authorList>
            <person name="Gattoni G."/>
            <person name="Corral P."/>
        </authorList>
    </citation>
    <scope>NUCLEOTIDE SEQUENCE [LARGE SCALE GENOMIC DNA]</scope>
    <source>
        <strain evidence="1 2">Mr9</strain>
    </source>
</reference>
<dbReference type="GO" id="GO:0008168">
    <property type="term" value="F:methyltransferase activity"/>
    <property type="evidence" value="ECO:0007669"/>
    <property type="project" value="UniProtKB-KW"/>
</dbReference>
<dbReference type="InterPro" id="IPR029063">
    <property type="entry name" value="SAM-dependent_MTases_sf"/>
</dbReference>
<dbReference type="GO" id="GO:0032259">
    <property type="term" value="P:methylation"/>
    <property type="evidence" value="ECO:0007669"/>
    <property type="project" value="UniProtKB-KW"/>
</dbReference>
<evidence type="ECO:0000313" key="1">
    <source>
        <dbReference type="EMBL" id="MCC4212193.1"/>
    </source>
</evidence>
<accession>A0ABS8GR46</accession>
<name>A0ABS8GR46_9FLAO</name>
<sequence>MLKKNRLKIKDYSCSQEEFELVYDSYLDKYTTQPVPSNLEDYYKTDNYISHTDAKEGLTEKAYQTVKRFMLKRKLALIEKYCGKGKLLDIGAGTGDFLKFAKKEGWEVSGLEPSAVARTHAERKGITLFESAEALKAETFQVISMWHVLEHVPDTEKQIQWIHQHLSSDGIAVIAVPNFNSYDARHYKEFWAAWDVPRHLHHFSAQSIKLIFEKEGFKLIAQRPLIFDSFYVSLLSEKYKGTKIPFLSGFLNGLRSNIKALISKEYSSLIFVFKKDEN</sequence>
<dbReference type="EMBL" id="JAJGMW010000005">
    <property type="protein sequence ID" value="MCC4212193.1"/>
    <property type="molecule type" value="Genomic_DNA"/>
</dbReference>
<evidence type="ECO:0000313" key="2">
    <source>
        <dbReference type="Proteomes" id="UP001197770"/>
    </source>
</evidence>
<protein>
    <submittedName>
        <fullName evidence="1">Class I SAM-dependent methyltransferase</fullName>
    </submittedName>
</protein>
<dbReference type="SUPFAM" id="SSF53335">
    <property type="entry name" value="S-adenosyl-L-methionine-dependent methyltransferases"/>
    <property type="match status" value="1"/>
</dbReference>
<dbReference type="Gene3D" id="3.40.50.150">
    <property type="entry name" value="Vaccinia Virus protein VP39"/>
    <property type="match status" value="1"/>
</dbReference>
<gene>
    <name evidence="1" type="ORF">LLW17_05630</name>
</gene>
<keyword evidence="1" id="KW-0489">Methyltransferase</keyword>
<proteinExistence type="predicted"/>
<dbReference type="Pfam" id="PF13489">
    <property type="entry name" value="Methyltransf_23"/>
    <property type="match status" value="1"/>
</dbReference>
<organism evidence="1 2">
    <name type="scientific">Leeuwenhoekiella parthenopeia</name>
    <dbReference type="NCBI Taxonomy" id="2890320"/>
    <lineage>
        <taxon>Bacteria</taxon>
        <taxon>Pseudomonadati</taxon>
        <taxon>Bacteroidota</taxon>
        <taxon>Flavobacteriia</taxon>
        <taxon>Flavobacteriales</taxon>
        <taxon>Flavobacteriaceae</taxon>
        <taxon>Leeuwenhoekiella</taxon>
    </lineage>
</organism>